<dbReference type="GO" id="GO:0005829">
    <property type="term" value="C:cytosol"/>
    <property type="evidence" value="ECO:0007669"/>
    <property type="project" value="TreeGrafter"/>
</dbReference>
<dbReference type="SUPFAM" id="SSF53613">
    <property type="entry name" value="Ribokinase-like"/>
    <property type="match status" value="1"/>
</dbReference>
<keyword evidence="2 4" id="KW-0418">Kinase</keyword>
<name>A0A4R3JZ84_9FIRM</name>
<comment type="caution">
    <text evidence="4">The sequence shown here is derived from an EMBL/GenBank/DDBJ whole genome shotgun (WGS) entry which is preliminary data.</text>
</comment>
<dbReference type="OrthoDB" id="9775849at2"/>
<evidence type="ECO:0000259" key="3">
    <source>
        <dbReference type="Pfam" id="PF00294"/>
    </source>
</evidence>
<sequence length="337" mass="37357">MNKRGINIAGSMLVDYVKKIDVYAQKGMLCNISDISKSVGGCVPNTLCDLAALDDTLPLKCIGMIGRDEDGRYLKNELKRRKIDISDVKETDDSYTSFTDVMTEEKGGDRTFFQARGANRLLTAGDIPYDRLYEGIFHIGYALLLDELDAEDEYYGTVMARVLHRIQKKGIATSMDVVSEEGDRFAKIVTPSLKYLNYLIINEIEAGKITGLVIRGCLQKIDDEALWAAGEKILDLGVRDWVIIHAPEGAWAMNNKRQYYYCPSLSLPSDYIKGSVGAGDAFCAGMLLSLYQKRSMEEALKIANTAAAANLSAIDSVSGMKSLAEVQQLYMQYGLRK</sequence>
<dbReference type="AlphaFoldDB" id="A0A4R3JZ84"/>
<feature type="domain" description="Carbohydrate kinase PfkB" evidence="3">
    <location>
        <begin position="20"/>
        <end position="313"/>
    </location>
</feature>
<accession>A0A4R3JZ84</accession>
<protein>
    <submittedName>
        <fullName evidence="4">Sugar/nucleoside kinase (Ribokinase family)</fullName>
    </submittedName>
</protein>
<evidence type="ECO:0000313" key="5">
    <source>
        <dbReference type="Proteomes" id="UP000295726"/>
    </source>
</evidence>
<dbReference type="EMBL" id="SLZZ01000049">
    <property type="protein sequence ID" value="TCS72879.1"/>
    <property type="molecule type" value="Genomic_DNA"/>
</dbReference>
<dbReference type="InterPro" id="IPR011611">
    <property type="entry name" value="PfkB_dom"/>
</dbReference>
<dbReference type="RefSeq" id="WP_132384158.1">
    <property type="nucleotide sequence ID" value="NZ_DAIQXH010000034.1"/>
</dbReference>
<dbReference type="PANTHER" id="PTHR10584">
    <property type="entry name" value="SUGAR KINASE"/>
    <property type="match status" value="1"/>
</dbReference>
<evidence type="ECO:0000256" key="1">
    <source>
        <dbReference type="ARBA" id="ARBA00022679"/>
    </source>
</evidence>
<dbReference type="GO" id="GO:0016301">
    <property type="term" value="F:kinase activity"/>
    <property type="evidence" value="ECO:0007669"/>
    <property type="project" value="UniProtKB-KW"/>
</dbReference>
<evidence type="ECO:0000313" key="4">
    <source>
        <dbReference type="EMBL" id="TCS72879.1"/>
    </source>
</evidence>
<dbReference type="Pfam" id="PF00294">
    <property type="entry name" value="PfkB"/>
    <property type="match status" value="1"/>
</dbReference>
<dbReference type="PANTHER" id="PTHR10584:SF166">
    <property type="entry name" value="RIBOKINASE"/>
    <property type="match status" value="1"/>
</dbReference>
<keyword evidence="5" id="KW-1185">Reference proteome</keyword>
<gene>
    <name evidence="4" type="ORF">EDD59_1499</name>
</gene>
<evidence type="ECO:0000256" key="2">
    <source>
        <dbReference type="ARBA" id="ARBA00022777"/>
    </source>
</evidence>
<dbReference type="Proteomes" id="UP000295726">
    <property type="component" value="Unassembled WGS sequence"/>
</dbReference>
<reference evidence="4 5" key="1">
    <citation type="submission" date="2019-03" db="EMBL/GenBank/DDBJ databases">
        <title>Genomic Encyclopedia of Type Strains, Phase IV (KMG-IV): sequencing the most valuable type-strain genomes for metagenomic binning, comparative biology and taxonomic classification.</title>
        <authorList>
            <person name="Goeker M."/>
        </authorList>
    </citation>
    <scope>NUCLEOTIDE SEQUENCE [LARGE SCALE GENOMIC DNA]</scope>
    <source>
        <strain evidence="4 5">DSM 29489</strain>
    </source>
</reference>
<organism evidence="4 5">
    <name type="scientific">Muricomes intestini</name>
    <dbReference type="NCBI Taxonomy" id="1796634"/>
    <lineage>
        <taxon>Bacteria</taxon>
        <taxon>Bacillati</taxon>
        <taxon>Bacillota</taxon>
        <taxon>Clostridia</taxon>
        <taxon>Lachnospirales</taxon>
        <taxon>Lachnospiraceae</taxon>
        <taxon>Muricomes</taxon>
    </lineage>
</organism>
<proteinExistence type="predicted"/>
<keyword evidence="1" id="KW-0808">Transferase</keyword>
<dbReference type="Gene3D" id="3.40.1190.20">
    <property type="match status" value="1"/>
</dbReference>
<dbReference type="InterPro" id="IPR029056">
    <property type="entry name" value="Ribokinase-like"/>
</dbReference>